<comment type="similarity">
    <text evidence="4">Belongs to the NapD family.</text>
</comment>
<evidence type="ECO:0000256" key="4">
    <source>
        <dbReference type="HAMAP-Rule" id="MF_02200"/>
    </source>
</evidence>
<gene>
    <name evidence="4" type="primary">napD</name>
    <name evidence="5" type="ORF">HZS81_10200</name>
</gene>
<dbReference type="GO" id="GO:0051224">
    <property type="term" value="P:negative regulation of protein transport"/>
    <property type="evidence" value="ECO:0007669"/>
    <property type="project" value="UniProtKB-UniRule"/>
</dbReference>
<evidence type="ECO:0000256" key="2">
    <source>
        <dbReference type="ARBA" id="ARBA00022490"/>
    </source>
</evidence>
<comment type="subcellular location">
    <subcellularLocation>
        <location evidence="1 4">Cytoplasm</location>
    </subcellularLocation>
</comment>
<evidence type="ECO:0000256" key="3">
    <source>
        <dbReference type="ARBA" id="ARBA00023186"/>
    </source>
</evidence>
<name>A0A7Z0LLD1_9GAMM</name>
<evidence type="ECO:0000313" key="6">
    <source>
        <dbReference type="Proteomes" id="UP000586119"/>
    </source>
</evidence>
<reference evidence="5 6" key="1">
    <citation type="journal article" date="2015" name="Int. J. Syst. Evol. Microbiol.">
        <title>Halomonas salicampi sp. nov., a halotolerant and alkalitolerant bacterium isolated from a saltern soil.</title>
        <authorList>
            <person name="Lee J.C."/>
            <person name="Kim Y.S."/>
            <person name="Yun B.S."/>
            <person name="Whang K.S."/>
        </authorList>
    </citation>
    <scope>NUCLEOTIDE SEQUENCE [LARGE SCALE GENOMIC DNA]</scope>
    <source>
        <strain evidence="5 6">BH103</strain>
    </source>
</reference>
<keyword evidence="2 4" id="KW-0963">Cytoplasm</keyword>
<comment type="function">
    <text evidence="4">Chaperone for NapA, the catalytic subunit of the periplasmic nitrate reductase. It binds directly and specifically to the twin-arginine signal peptide of NapA, preventing premature interaction with the Tat translocase and premature export.</text>
</comment>
<organism evidence="5 6">
    <name type="scientific">Vreelandella salicampi</name>
    <dbReference type="NCBI Taxonomy" id="1449798"/>
    <lineage>
        <taxon>Bacteria</taxon>
        <taxon>Pseudomonadati</taxon>
        <taxon>Pseudomonadota</taxon>
        <taxon>Gammaproteobacteria</taxon>
        <taxon>Oceanospirillales</taxon>
        <taxon>Halomonadaceae</taxon>
        <taxon>Vreelandella</taxon>
    </lineage>
</organism>
<dbReference type="EMBL" id="JACCDF010000008">
    <property type="protein sequence ID" value="NYS61124.1"/>
    <property type="molecule type" value="Genomic_DNA"/>
</dbReference>
<dbReference type="PANTHER" id="PTHR38603">
    <property type="entry name" value="CHAPERONE NAPD"/>
    <property type="match status" value="1"/>
</dbReference>
<dbReference type="Pfam" id="PF03927">
    <property type="entry name" value="NapD"/>
    <property type="match status" value="1"/>
</dbReference>
<dbReference type="Gene3D" id="3.30.70.920">
    <property type="match status" value="1"/>
</dbReference>
<dbReference type="AlphaFoldDB" id="A0A7Z0LLD1"/>
<proteinExistence type="inferred from homology"/>
<sequence>MLDNSLHIVSFIVHVKPDALAATAQWLAEQPNCDIRGEDEAGKLVVVAENSNEKMLLRLMDTVREQPGVLDAALVYHEVLAADTADEPQD</sequence>
<comment type="caution">
    <text evidence="5">The sequence shown here is derived from an EMBL/GenBank/DDBJ whole genome shotgun (WGS) entry which is preliminary data.</text>
</comment>
<dbReference type="Proteomes" id="UP000586119">
    <property type="component" value="Unassembled WGS sequence"/>
</dbReference>
<dbReference type="PANTHER" id="PTHR38603:SF1">
    <property type="entry name" value="CHAPERONE NAPD"/>
    <property type="match status" value="1"/>
</dbReference>
<keyword evidence="3 4" id="KW-0143">Chaperone</keyword>
<evidence type="ECO:0000256" key="1">
    <source>
        <dbReference type="ARBA" id="ARBA00004496"/>
    </source>
</evidence>
<dbReference type="GO" id="GO:0005737">
    <property type="term" value="C:cytoplasm"/>
    <property type="evidence" value="ECO:0007669"/>
    <property type="project" value="UniProtKB-SubCell"/>
</dbReference>
<evidence type="ECO:0000313" key="5">
    <source>
        <dbReference type="EMBL" id="NYS61124.1"/>
    </source>
</evidence>
<dbReference type="InterPro" id="IPR005623">
    <property type="entry name" value="Chaperone_NapD_NO3_reduct"/>
</dbReference>
<protein>
    <recommendedName>
        <fullName evidence="4">Chaperone NapD</fullName>
    </recommendedName>
    <alternativeName>
        <fullName evidence="4">NapA signal peptide-binding chaperone NapD</fullName>
    </alternativeName>
</protein>
<comment type="subunit">
    <text evidence="4">Interacts with the cytoplasmic NapA precursor.</text>
</comment>
<accession>A0A7Z0LLD1</accession>
<dbReference type="HAMAP" id="MF_02200">
    <property type="entry name" value="NapD"/>
    <property type="match status" value="1"/>
</dbReference>
<keyword evidence="6" id="KW-1185">Reference proteome</keyword>
<dbReference type="RefSeq" id="WP_179930455.1">
    <property type="nucleotide sequence ID" value="NZ_JACCDF010000008.1"/>
</dbReference>
<dbReference type="GO" id="GO:0005048">
    <property type="term" value="F:signal sequence binding"/>
    <property type="evidence" value="ECO:0007669"/>
    <property type="project" value="UniProtKB-UniRule"/>
</dbReference>